<evidence type="ECO:0000256" key="1">
    <source>
        <dbReference type="ARBA" id="ARBA00006328"/>
    </source>
</evidence>
<evidence type="ECO:0000256" key="2">
    <source>
        <dbReference type="ARBA" id="ARBA00022857"/>
    </source>
</evidence>
<organism evidence="4 5">
    <name type="scientific">Nothophoma quercina</name>
    <dbReference type="NCBI Taxonomy" id="749835"/>
    <lineage>
        <taxon>Eukaryota</taxon>
        <taxon>Fungi</taxon>
        <taxon>Dikarya</taxon>
        <taxon>Ascomycota</taxon>
        <taxon>Pezizomycotina</taxon>
        <taxon>Dothideomycetes</taxon>
        <taxon>Pleosporomycetidae</taxon>
        <taxon>Pleosporales</taxon>
        <taxon>Pleosporineae</taxon>
        <taxon>Didymellaceae</taxon>
        <taxon>Nothophoma</taxon>
    </lineage>
</organism>
<keyword evidence="5" id="KW-1185">Reference proteome</keyword>
<comment type="similarity">
    <text evidence="1">Belongs to the NmrA-type oxidoreductase family.</text>
</comment>
<dbReference type="SUPFAM" id="SSF51735">
    <property type="entry name" value="NAD(P)-binding Rossmann-fold domains"/>
    <property type="match status" value="1"/>
</dbReference>
<dbReference type="InterPro" id="IPR008030">
    <property type="entry name" value="NmrA-like"/>
</dbReference>
<accession>A0ABR3QZ55</accession>
<name>A0ABR3QZ55_9PLEO</name>
<evidence type="ECO:0000259" key="3">
    <source>
        <dbReference type="Pfam" id="PF05368"/>
    </source>
</evidence>
<keyword evidence="2" id="KW-0521">NADP</keyword>
<comment type="caution">
    <text evidence="4">The sequence shown here is derived from an EMBL/GenBank/DDBJ whole genome shotgun (WGS) entry which is preliminary data.</text>
</comment>
<dbReference type="CDD" id="cd05251">
    <property type="entry name" value="NmrA_like_SDR_a"/>
    <property type="match status" value="1"/>
</dbReference>
<dbReference type="PANTHER" id="PTHR42748:SF26">
    <property type="entry name" value="NMRA-LIKE DOMAIN-CONTAINING PROTEIN"/>
    <property type="match status" value="1"/>
</dbReference>
<sequence>MTKLIVVTGITGNQGSSVANTFLTDPSWRVRAITRDPSKLSAQEWASRGVELVRGDIDDVNSLYKAFTGAHAILAMTDNWFPLFDPAVRAEAAKMGICSEERAAAIEVQRGKNLAHAAAMPEVLKTLECYVYSSLADHSKLSGGKYTHSWHFDSKAAVEQYVRDNPNLGPKSSFIHVGLYADNWTRTHLEIQRDPVSGGYWHIDFGDGRRLAPIVWTQRDTGPLVRKLVEDVQPGTRLLAVSQMLTYREFMATWAKVLGKKLAGDEGIKQVAEQDFKEMVGGDESHKDHLLQSYLMLRDFGYDGEDEHTVYPEDIELRSS</sequence>
<evidence type="ECO:0000313" key="5">
    <source>
        <dbReference type="Proteomes" id="UP001521222"/>
    </source>
</evidence>
<proteinExistence type="inferred from homology"/>
<dbReference type="Gene3D" id="3.90.25.10">
    <property type="entry name" value="UDP-galactose 4-epimerase, domain 1"/>
    <property type="match status" value="1"/>
</dbReference>
<protein>
    <recommendedName>
        <fullName evidence="3">NmrA-like domain-containing protein</fullName>
    </recommendedName>
</protein>
<dbReference type="Pfam" id="PF05368">
    <property type="entry name" value="NmrA"/>
    <property type="match status" value="1"/>
</dbReference>
<feature type="domain" description="NmrA-like" evidence="3">
    <location>
        <begin position="1"/>
        <end position="305"/>
    </location>
</feature>
<dbReference type="InterPro" id="IPR051164">
    <property type="entry name" value="NmrA-like_oxidored"/>
</dbReference>
<dbReference type="EMBL" id="JAKIXB020000026">
    <property type="protein sequence ID" value="KAL1597437.1"/>
    <property type="molecule type" value="Genomic_DNA"/>
</dbReference>
<dbReference type="PANTHER" id="PTHR42748">
    <property type="entry name" value="NITROGEN METABOLITE REPRESSION PROTEIN NMRA FAMILY MEMBER"/>
    <property type="match status" value="1"/>
</dbReference>
<dbReference type="Proteomes" id="UP001521222">
    <property type="component" value="Unassembled WGS sequence"/>
</dbReference>
<gene>
    <name evidence="4" type="ORF">SLS59_007467</name>
</gene>
<dbReference type="InterPro" id="IPR036291">
    <property type="entry name" value="NAD(P)-bd_dom_sf"/>
</dbReference>
<dbReference type="Gene3D" id="3.40.50.720">
    <property type="entry name" value="NAD(P)-binding Rossmann-like Domain"/>
    <property type="match status" value="1"/>
</dbReference>
<evidence type="ECO:0000313" key="4">
    <source>
        <dbReference type="EMBL" id="KAL1597437.1"/>
    </source>
</evidence>
<reference evidence="4 5" key="1">
    <citation type="submission" date="2024-02" db="EMBL/GenBank/DDBJ databases">
        <title>De novo assembly and annotation of 12 fungi associated with fruit tree decline syndrome in Ontario, Canada.</title>
        <authorList>
            <person name="Sulman M."/>
            <person name="Ellouze W."/>
            <person name="Ilyukhin E."/>
        </authorList>
    </citation>
    <scope>NUCLEOTIDE SEQUENCE [LARGE SCALE GENOMIC DNA]</scope>
    <source>
        <strain evidence="4 5">M97-236</strain>
    </source>
</reference>